<dbReference type="HOGENOM" id="CLU_1872083_0_0_7"/>
<evidence type="ECO:0008006" key="3">
    <source>
        <dbReference type="Google" id="ProtNLM"/>
    </source>
</evidence>
<dbReference type="eggNOG" id="ENOG5032CHG">
    <property type="taxonomic scope" value="Bacteria"/>
</dbReference>
<protein>
    <recommendedName>
        <fullName evidence="3">DUF3574 domain-containing protein</fullName>
    </recommendedName>
</protein>
<organism evidence="1 2">
    <name type="scientific">Megalodesulfovibrio gigas (strain ATCC 19364 / DSM 1382 / NCIMB 9332 / VKM B-1759)</name>
    <name type="common">Desulfovibrio gigas</name>
    <dbReference type="NCBI Taxonomy" id="1121448"/>
    <lineage>
        <taxon>Bacteria</taxon>
        <taxon>Pseudomonadati</taxon>
        <taxon>Thermodesulfobacteriota</taxon>
        <taxon>Desulfovibrionia</taxon>
        <taxon>Desulfovibrionales</taxon>
        <taxon>Desulfovibrionaceae</taxon>
        <taxon>Megalodesulfovibrio</taxon>
    </lineage>
</organism>
<dbReference type="RefSeq" id="WP_021758631.1">
    <property type="nucleotide sequence ID" value="NC_022444.1"/>
</dbReference>
<dbReference type="AlphaFoldDB" id="T2G730"/>
<evidence type="ECO:0000313" key="2">
    <source>
        <dbReference type="Proteomes" id="UP000016587"/>
    </source>
</evidence>
<proteinExistence type="predicted"/>
<gene>
    <name evidence="1" type="ORF">DGI_0121</name>
</gene>
<accession>T2G730</accession>
<reference evidence="1 2" key="1">
    <citation type="journal article" date="2013" name="J. Bacteriol.">
        <title>Roles of HynAB and Ech, the only two hydrogenases found in the model sulfate reducer Desulfovibrio gigas.</title>
        <authorList>
            <person name="Morais-Silva F.O."/>
            <person name="Santos C.I."/>
            <person name="Rodrigues R."/>
            <person name="Pereira I.A."/>
            <person name="Rodrigues-Pousada C."/>
        </authorList>
    </citation>
    <scope>NUCLEOTIDE SEQUENCE [LARGE SCALE GENOMIC DNA]</scope>
    <source>
        <strain evidence="2">ATCC 19364 / DSM 1382 / NCIMB 9332 / VKM B-1759</strain>
    </source>
</reference>
<dbReference type="KEGG" id="dgg:DGI_0121"/>
<evidence type="ECO:0000313" key="1">
    <source>
        <dbReference type="EMBL" id="AGW12058.1"/>
    </source>
</evidence>
<dbReference type="EMBL" id="CP006585">
    <property type="protein sequence ID" value="AGW12058.1"/>
    <property type="molecule type" value="Genomic_DNA"/>
</dbReference>
<reference evidence="2" key="2">
    <citation type="submission" date="2013-07" db="EMBL/GenBank/DDBJ databases">
        <authorList>
            <person name="Morais-Silva F.O."/>
            <person name="Rezende A.M."/>
            <person name="Pimentel C."/>
            <person name="Resende D.M."/>
            <person name="Santos C.I."/>
            <person name="Clemente C."/>
            <person name="de Oliveira L.M."/>
            <person name="da Silva S.M."/>
            <person name="Costa D.A."/>
            <person name="Varela-Raposo A."/>
            <person name="Horacio E.C.A."/>
            <person name="Matos M."/>
            <person name="Flores O."/>
            <person name="Ruiz J.C."/>
            <person name="Rodrigues-Pousada C."/>
        </authorList>
    </citation>
    <scope>NUCLEOTIDE SEQUENCE [LARGE SCALE GENOMIC DNA]</scope>
    <source>
        <strain evidence="2">ATCC 19364 / DSM 1382 / NCIMB 9332 / VKM B-1759</strain>
    </source>
</reference>
<dbReference type="Proteomes" id="UP000016587">
    <property type="component" value="Chromosome"/>
</dbReference>
<name>T2G730_MEGG1</name>
<sequence length="136" mass="14700">MNRACMMFLRVAVLGGVLVCAALGMVWPAASWAEDLQQNAFIHFFVVPTQGEGVEAATEALKGELVDLAGGYTELGAASGGDRDADGSLHRSDHRAFLVAARKDLSMQLEALLAATFHKEKPFMLVWQGNCSLYRN</sequence>
<dbReference type="PATRIC" id="fig|1121448.10.peg.122"/>
<keyword evidence="2" id="KW-1185">Reference proteome</keyword>